<dbReference type="EMBL" id="BAABRO010000026">
    <property type="protein sequence ID" value="GAA5510693.1"/>
    <property type="molecule type" value="Genomic_DNA"/>
</dbReference>
<evidence type="ECO:0000313" key="2">
    <source>
        <dbReference type="Proteomes" id="UP001416858"/>
    </source>
</evidence>
<evidence type="ECO:0000313" key="1">
    <source>
        <dbReference type="EMBL" id="GAA5510693.1"/>
    </source>
</evidence>
<accession>A0ABP9W2G1</accession>
<gene>
    <name evidence="1" type="ORF">Rcae01_06203</name>
</gene>
<reference evidence="1 2" key="1">
    <citation type="submission" date="2024-02" db="EMBL/GenBank/DDBJ databases">
        <title>Rhodopirellula caenicola NBRC 110016.</title>
        <authorList>
            <person name="Ichikawa N."/>
            <person name="Katano-Makiyama Y."/>
            <person name="Hidaka K."/>
        </authorList>
    </citation>
    <scope>NUCLEOTIDE SEQUENCE [LARGE SCALE GENOMIC DNA]</scope>
    <source>
        <strain evidence="1 2">NBRC 110016</strain>
    </source>
</reference>
<name>A0ABP9W2G1_9BACT</name>
<dbReference type="Proteomes" id="UP001416858">
    <property type="component" value="Unassembled WGS sequence"/>
</dbReference>
<organism evidence="1 2">
    <name type="scientific">Novipirellula caenicola</name>
    <dbReference type="NCBI Taxonomy" id="1536901"/>
    <lineage>
        <taxon>Bacteria</taxon>
        <taxon>Pseudomonadati</taxon>
        <taxon>Planctomycetota</taxon>
        <taxon>Planctomycetia</taxon>
        <taxon>Pirellulales</taxon>
        <taxon>Pirellulaceae</taxon>
        <taxon>Novipirellula</taxon>
    </lineage>
</organism>
<protein>
    <submittedName>
        <fullName evidence="1">Uncharacterized protein</fullName>
    </submittedName>
</protein>
<keyword evidence="2" id="KW-1185">Reference proteome</keyword>
<comment type="caution">
    <text evidence="1">The sequence shown here is derived from an EMBL/GenBank/DDBJ whole genome shotgun (WGS) entry which is preliminary data.</text>
</comment>
<sequence length="64" mass="7238">MGRIDESIQSNESPLLVLVHPLSRDSDESSEQDLRASLSKQDLHTPLSLGFPSRWRSFTRNKTA</sequence>
<proteinExistence type="predicted"/>